<name>A0ABT8ZIG2_9GAMM</name>
<accession>A0ABT8ZIG2</accession>
<dbReference type="InterPro" id="IPR025285">
    <property type="entry name" value="DUF4145"/>
</dbReference>
<gene>
    <name evidence="2" type="ORF">Q5X34_17770</name>
</gene>
<dbReference type="EMBL" id="JAUPID010000050">
    <property type="protein sequence ID" value="MDO7363505.1"/>
    <property type="molecule type" value="Genomic_DNA"/>
</dbReference>
<protein>
    <submittedName>
        <fullName evidence="2">DUF4145 domain-containing protein</fullName>
    </submittedName>
</protein>
<dbReference type="Pfam" id="PF13643">
    <property type="entry name" value="DUF4145"/>
    <property type="match status" value="1"/>
</dbReference>
<sequence length="207" mass="23487">IDILAICSHCNQPTVFRLTQKPNVPYPLNEQLSQATKLEGLKDLNLSLYFSIGSTLIPPRIAVTPCPEHVPSNIKSVFDEATTCLSQNCYTASGAMFRLCLDLTTKELLNEWLESNQGSTDQPNSVQKDKLFNRIEFLIKVGIIPLDLKDYVHHIRLDGNDAAHDGNTQKEETEDLLDFSELFLERIYTIKKQLEIAQARRIARRSK</sequence>
<feature type="domain" description="DUF4145" evidence="1">
    <location>
        <begin position="80"/>
        <end position="181"/>
    </location>
</feature>
<feature type="non-terminal residue" evidence="2">
    <location>
        <position position="1"/>
    </location>
</feature>
<reference evidence="2" key="1">
    <citation type="submission" date="2023-07" db="EMBL/GenBank/DDBJ databases">
        <title>Whole genome sequencing of environmental Acinetobacter calcoaceticus-baumannii complex from non-hospital environment.</title>
        <authorList>
            <person name="Wee S.K."/>
            <person name="Khoo E.Z.Y."/>
            <person name="Mohammad T.A.-H."/>
            <person name="Tan S.E.K."/>
            <person name="Yap E.P.H."/>
        </authorList>
    </citation>
    <scope>NUCLEOTIDE SEQUENCE</scope>
    <source>
        <strain evidence="2">PUMA0118</strain>
    </source>
</reference>
<evidence type="ECO:0000313" key="2">
    <source>
        <dbReference type="EMBL" id="MDO7363505.1"/>
    </source>
</evidence>
<comment type="caution">
    <text evidence="2">The sequence shown here is derived from an EMBL/GenBank/DDBJ whole genome shotgun (WGS) entry which is preliminary data.</text>
</comment>
<proteinExistence type="predicted"/>
<dbReference type="Proteomes" id="UP001175780">
    <property type="component" value="Unassembled WGS sequence"/>
</dbReference>
<keyword evidence="3" id="KW-1185">Reference proteome</keyword>
<dbReference type="RefSeq" id="WP_304457389.1">
    <property type="nucleotide sequence ID" value="NZ_JAUPID010000050.1"/>
</dbReference>
<evidence type="ECO:0000313" key="3">
    <source>
        <dbReference type="Proteomes" id="UP001175780"/>
    </source>
</evidence>
<evidence type="ECO:0000259" key="1">
    <source>
        <dbReference type="Pfam" id="PF13643"/>
    </source>
</evidence>
<organism evidence="2 3">
    <name type="scientific">Acinetobacter geminorum</name>
    <dbReference type="NCBI Taxonomy" id="2730922"/>
    <lineage>
        <taxon>Bacteria</taxon>
        <taxon>Pseudomonadati</taxon>
        <taxon>Pseudomonadota</taxon>
        <taxon>Gammaproteobacteria</taxon>
        <taxon>Moraxellales</taxon>
        <taxon>Moraxellaceae</taxon>
        <taxon>Acinetobacter</taxon>
    </lineage>
</organism>